<name>A0A6L2JPP3_TANCI</name>
<dbReference type="Pfam" id="PF00078">
    <property type="entry name" value="RVT_1"/>
    <property type="match status" value="1"/>
</dbReference>
<comment type="caution">
    <text evidence="3">The sequence shown here is derived from an EMBL/GenBank/DDBJ whole genome shotgun (WGS) entry which is preliminary data.</text>
</comment>
<proteinExistence type="predicted"/>
<feature type="compositionally biased region" description="Basic residues" evidence="1">
    <location>
        <begin position="1"/>
        <end position="14"/>
    </location>
</feature>
<reference evidence="3" key="1">
    <citation type="journal article" date="2019" name="Sci. Rep.">
        <title>Draft genome of Tanacetum cinerariifolium, the natural source of mosquito coil.</title>
        <authorList>
            <person name="Yamashiro T."/>
            <person name="Shiraishi A."/>
            <person name="Satake H."/>
            <person name="Nakayama K."/>
        </authorList>
    </citation>
    <scope>NUCLEOTIDE SEQUENCE</scope>
</reference>
<dbReference type="PANTHER" id="PTHR46890">
    <property type="entry name" value="NON-LTR RETROLELEMENT REVERSE TRANSCRIPTASE-LIKE PROTEIN-RELATED"/>
    <property type="match status" value="1"/>
</dbReference>
<evidence type="ECO:0000256" key="1">
    <source>
        <dbReference type="SAM" id="MobiDB-lite"/>
    </source>
</evidence>
<organism evidence="3">
    <name type="scientific">Tanacetum cinerariifolium</name>
    <name type="common">Dalmatian daisy</name>
    <name type="synonym">Chrysanthemum cinerariifolium</name>
    <dbReference type="NCBI Taxonomy" id="118510"/>
    <lineage>
        <taxon>Eukaryota</taxon>
        <taxon>Viridiplantae</taxon>
        <taxon>Streptophyta</taxon>
        <taxon>Embryophyta</taxon>
        <taxon>Tracheophyta</taxon>
        <taxon>Spermatophyta</taxon>
        <taxon>Magnoliopsida</taxon>
        <taxon>eudicotyledons</taxon>
        <taxon>Gunneridae</taxon>
        <taxon>Pentapetalae</taxon>
        <taxon>asterids</taxon>
        <taxon>campanulids</taxon>
        <taxon>Asterales</taxon>
        <taxon>Asteraceae</taxon>
        <taxon>Asteroideae</taxon>
        <taxon>Anthemideae</taxon>
        <taxon>Anthemidinae</taxon>
        <taxon>Tanacetum</taxon>
    </lineage>
</organism>
<evidence type="ECO:0000259" key="2">
    <source>
        <dbReference type="Pfam" id="PF00078"/>
    </source>
</evidence>
<feature type="region of interest" description="Disordered" evidence="1">
    <location>
        <begin position="1"/>
        <end position="24"/>
    </location>
</feature>
<dbReference type="AlphaFoldDB" id="A0A6L2JPP3"/>
<evidence type="ECO:0000313" key="3">
    <source>
        <dbReference type="EMBL" id="GEU39041.1"/>
    </source>
</evidence>
<dbReference type="InterPro" id="IPR052343">
    <property type="entry name" value="Retrotransposon-Effector_Assoc"/>
</dbReference>
<dbReference type="InterPro" id="IPR000477">
    <property type="entry name" value="RT_dom"/>
</dbReference>
<dbReference type="PANTHER" id="PTHR46890:SF48">
    <property type="entry name" value="RNA-DIRECTED DNA POLYMERASE"/>
    <property type="match status" value="1"/>
</dbReference>
<accession>A0A6L2JPP3</accession>
<gene>
    <name evidence="3" type="ORF">Tci_011019</name>
</gene>
<feature type="domain" description="Reverse transcriptase" evidence="2">
    <location>
        <begin position="663"/>
        <end position="739"/>
    </location>
</feature>
<dbReference type="EMBL" id="BKCJ010001126">
    <property type="protein sequence ID" value="GEU39041.1"/>
    <property type="molecule type" value="Genomic_DNA"/>
</dbReference>
<sequence>MSNKKRLSKRKPKIPNKFNDHVMSNLSQNRNDTISNEEYDGIRVDKDDNVEELRENSNVMNGEVIEREIRKLSKEKNKGVFGWADKEIEECNVTFGSMSKNDVENEMELEQKRRLADSIGGRRYDVAFSSNVSSMENNFTDKVDAKNVSNVNKLSNNPFITRNDNVKSYAKVAVKIKLDRNRFSIPTSMNDNGDEVVIFDDEIVEEGSKKWITIVCGYFVGCNMSLAELRNPEGMNTIMNQSPWMVNGKPLMSVKGVSALANRLGKPLVMDDMTEPSLLKLNTHEKPTSCSHYSVFGHSDLRCHNSGIEKDQMENNKEIKVNHDSKGFVKVRSRKYGYTRAGKNKGNEQIKANTAAIRKEEVSLMTVHTSKQAILCVVESMQKNVKFFSSFIYASNSGRERQELWIDLQAHKDISNQRPCIPKGLKKRRRSFWFVNYIADKKEFADCVSKGWEFEISRCYMYKVVQKFKRLKKPLNRLNWKNGNLSDKVTILKKNLTNAQAEVENDSFNSDMKVKTAKLLNEYVEFSNDELKLQQKAKIKWLSEGDQNTTYFREILKSRKHKGRTESICDENGMIFKGGNVANVFVEHFKKFLGSMHDVQPLDSVEVSLDKVISEKEVEDMICLVSDEDIKEVVFDIDSNKASGPNAYTSGFFKKLQILLVKRPIACCNVIYKSISKILTNIIKTRLQKMVNINQSAFIPGRHIQDNILVAQELLKGYQRKNGARRCALKVDIQKAYDTANKFKFHYGCKDLKLSNMCFADDSLVLCNGHVESVEVIK</sequence>
<protein>
    <recommendedName>
        <fullName evidence="2">Reverse transcriptase domain-containing protein</fullName>
    </recommendedName>
</protein>